<reference evidence="5" key="1">
    <citation type="journal article" date="2016" name="Nat. Genet.">
        <title>A high-quality carrot genome assembly provides new insights into carotenoid accumulation and asterid genome evolution.</title>
        <authorList>
            <person name="Iorizzo M."/>
            <person name="Ellison S."/>
            <person name="Senalik D."/>
            <person name="Zeng P."/>
            <person name="Satapoomin P."/>
            <person name="Huang J."/>
            <person name="Bowman M."/>
            <person name="Iovene M."/>
            <person name="Sanseverino W."/>
            <person name="Cavagnaro P."/>
            <person name="Yildiz M."/>
            <person name="Macko-Podgorni A."/>
            <person name="Moranska E."/>
            <person name="Grzebelus E."/>
            <person name="Grzebelus D."/>
            <person name="Ashrafi H."/>
            <person name="Zheng Z."/>
            <person name="Cheng S."/>
            <person name="Spooner D."/>
            <person name="Van Deynze A."/>
            <person name="Simon P."/>
        </authorList>
    </citation>
    <scope>NUCLEOTIDE SEQUENCE</scope>
    <source>
        <tissue evidence="5">Leaf</tissue>
    </source>
</reference>
<evidence type="ECO:0000256" key="3">
    <source>
        <dbReference type="ARBA" id="ARBA00022679"/>
    </source>
</evidence>
<dbReference type="GO" id="GO:0080044">
    <property type="term" value="F:quercetin 7-O-glucosyltransferase activity"/>
    <property type="evidence" value="ECO:0007669"/>
    <property type="project" value="TreeGrafter"/>
</dbReference>
<comment type="similarity">
    <text evidence="2">Belongs to the UDP-glycosyltransferase family.</text>
</comment>
<dbReference type="PANTHER" id="PTHR11926:SF1498">
    <property type="entry name" value="GLYCOSYLTRANSFERASE"/>
    <property type="match status" value="1"/>
</dbReference>
<sequence length="479" mass="53548">MSEASNKPHALCIPYPSQGHINPMLKLAKLLHHKGFHISFVHTDFNRNRLIRARGPDALDGFPDFRFYSIPDGLAVSDPDATQDTPTLCKYAPINCFAPLCDLISTLNDSFALGVPPVTCIVSDGVMSFTLKAAQQFGIPEVLLWTTSACGLLAYMHYSQLVERGYAPLQDMTCITNGYLDTKIDWVPGLLDMTLKDFPTFFRTTDPNDIMLNFILTETAALPKARALILNTFDTLEQDALNAISSTQPHIYTLGPLHLMSNQIQDSRLTSISSSLWTDDASCIDWLDKKESSSVVYVNFGSITVMTAPQVIEFAWGLANSMKQFLWIVRPDTLAGDRAMVPQEFLAETRERGRLTSWCSQEQVLKHPAIGGFLTHNGWNSTIESIASGVPMICWPFFAEQQTNCKYSCVEWETGMEMNNNVRRDQVEEMVRELMDGEKGKKLKMNAFEWRKKAEAATNPAGSSSVNLDRLVHEVLLAK</sequence>
<evidence type="ECO:0008006" key="7">
    <source>
        <dbReference type="Google" id="ProtNLM"/>
    </source>
</evidence>
<proteinExistence type="inferred from homology"/>
<evidence type="ECO:0000256" key="2">
    <source>
        <dbReference type="ARBA" id="ARBA00009995"/>
    </source>
</evidence>
<dbReference type="Proteomes" id="UP000077755">
    <property type="component" value="Chromosome 5"/>
</dbReference>
<evidence type="ECO:0000313" key="6">
    <source>
        <dbReference type="Proteomes" id="UP000077755"/>
    </source>
</evidence>
<evidence type="ECO:0000256" key="4">
    <source>
        <dbReference type="ARBA" id="ARBA00023229"/>
    </source>
</evidence>
<dbReference type="AlphaFoldDB" id="A0AAF0X7A2"/>
<dbReference type="Pfam" id="PF00201">
    <property type="entry name" value="UDPGT"/>
    <property type="match status" value="1"/>
</dbReference>
<dbReference type="FunFam" id="3.40.50.2000:FF:000027">
    <property type="entry name" value="Glycosyltransferase"/>
    <property type="match status" value="1"/>
</dbReference>
<keyword evidence="4" id="KW-0414">Isoprene biosynthesis</keyword>
<keyword evidence="3" id="KW-0808">Transferase</keyword>
<evidence type="ECO:0000313" key="5">
    <source>
        <dbReference type="EMBL" id="WOH01659.1"/>
    </source>
</evidence>
<gene>
    <name evidence="5" type="ORF">DCAR_0521044</name>
</gene>
<dbReference type="CDD" id="cd03784">
    <property type="entry name" value="GT1_Gtf-like"/>
    <property type="match status" value="1"/>
</dbReference>
<organism evidence="5 6">
    <name type="scientific">Daucus carota subsp. sativus</name>
    <name type="common">Carrot</name>
    <dbReference type="NCBI Taxonomy" id="79200"/>
    <lineage>
        <taxon>Eukaryota</taxon>
        <taxon>Viridiplantae</taxon>
        <taxon>Streptophyta</taxon>
        <taxon>Embryophyta</taxon>
        <taxon>Tracheophyta</taxon>
        <taxon>Spermatophyta</taxon>
        <taxon>Magnoliopsida</taxon>
        <taxon>eudicotyledons</taxon>
        <taxon>Gunneridae</taxon>
        <taxon>Pentapetalae</taxon>
        <taxon>asterids</taxon>
        <taxon>campanulids</taxon>
        <taxon>Apiales</taxon>
        <taxon>Apiaceae</taxon>
        <taxon>Apioideae</taxon>
        <taxon>Scandiceae</taxon>
        <taxon>Daucinae</taxon>
        <taxon>Daucus</taxon>
        <taxon>Daucus sect. Daucus</taxon>
    </lineage>
</organism>
<dbReference type="InterPro" id="IPR002213">
    <property type="entry name" value="UDP_glucos_trans"/>
</dbReference>
<dbReference type="PANTHER" id="PTHR11926">
    <property type="entry name" value="GLUCOSYL/GLUCURONOSYL TRANSFERASES"/>
    <property type="match status" value="1"/>
</dbReference>
<dbReference type="EMBL" id="CP093347">
    <property type="protein sequence ID" value="WOH01659.1"/>
    <property type="molecule type" value="Genomic_DNA"/>
</dbReference>
<accession>A0AAF0X7A2</accession>
<dbReference type="GO" id="GO:0080043">
    <property type="term" value="F:quercetin 3-O-glucosyltransferase activity"/>
    <property type="evidence" value="ECO:0007669"/>
    <property type="project" value="TreeGrafter"/>
</dbReference>
<protein>
    <recommendedName>
        <fullName evidence="7">Glycosyltransferase</fullName>
    </recommendedName>
</protein>
<dbReference type="FunFam" id="3.40.50.2000:FF:000055">
    <property type="entry name" value="Glycosyltransferase"/>
    <property type="match status" value="1"/>
</dbReference>
<reference evidence="5" key="2">
    <citation type="submission" date="2022-03" db="EMBL/GenBank/DDBJ databases">
        <title>Draft title - Genomic analysis of global carrot germplasm unveils the trajectory of domestication and the origin of high carotenoid orange carrot.</title>
        <authorList>
            <person name="Iorizzo M."/>
            <person name="Ellison S."/>
            <person name="Senalik D."/>
            <person name="Macko-Podgorni A."/>
            <person name="Grzebelus D."/>
            <person name="Bostan H."/>
            <person name="Rolling W."/>
            <person name="Curaba J."/>
            <person name="Simon P."/>
        </authorList>
    </citation>
    <scope>NUCLEOTIDE SEQUENCE</scope>
    <source>
        <tissue evidence="5">Leaf</tissue>
    </source>
</reference>
<dbReference type="GO" id="GO:0008299">
    <property type="term" value="P:isoprenoid biosynthetic process"/>
    <property type="evidence" value="ECO:0007669"/>
    <property type="project" value="UniProtKB-KW"/>
</dbReference>
<dbReference type="Gene3D" id="3.40.50.2000">
    <property type="entry name" value="Glycogen Phosphorylase B"/>
    <property type="match status" value="2"/>
</dbReference>
<evidence type="ECO:0000256" key="1">
    <source>
        <dbReference type="ARBA" id="ARBA00004721"/>
    </source>
</evidence>
<keyword evidence="6" id="KW-1185">Reference proteome</keyword>
<dbReference type="SUPFAM" id="SSF53756">
    <property type="entry name" value="UDP-Glycosyltransferase/glycogen phosphorylase"/>
    <property type="match status" value="1"/>
</dbReference>
<name>A0AAF0X7A2_DAUCS</name>
<comment type="pathway">
    <text evidence="1">Secondary metabolite biosynthesis; terpenoid biosynthesis.</text>
</comment>